<protein>
    <submittedName>
        <fullName evidence="2">Unannotated protein</fullName>
    </submittedName>
</protein>
<name>A0A6J6Y5M6_9ZZZZ</name>
<dbReference type="EMBL" id="CAFAAD010000159">
    <property type="protein sequence ID" value="CAB4803393.1"/>
    <property type="molecule type" value="Genomic_DNA"/>
</dbReference>
<feature type="region of interest" description="Disordered" evidence="1">
    <location>
        <begin position="40"/>
        <end position="60"/>
    </location>
</feature>
<reference evidence="2" key="1">
    <citation type="submission" date="2020-05" db="EMBL/GenBank/DDBJ databases">
        <authorList>
            <person name="Chiriac C."/>
            <person name="Salcher M."/>
            <person name="Ghai R."/>
            <person name="Kavagutti S V."/>
        </authorList>
    </citation>
    <scope>NUCLEOTIDE SEQUENCE</scope>
</reference>
<evidence type="ECO:0000256" key="1">
    <source>
        <dbReference type="SAM" id="MobiDB-lite"/>
    </source>
</evidence>
<organism evidence="2">
    <name type="scientific">freshwater metagenome</name>
    <dbReference type="NCBI Taxonomy" id="449393"/>
    <lineage>
        <taxon>unclassified sequences</taxon>
        <taxon>metagenomes</taxon>
        <taxon>ecological metagenomes</taxon>
    </lineage>
</organism>
<gene>
    <name evidence="2" type="ORF">UFOPK2969_01591</name>
</gene>
<proteinExistence type="predicted"/>
<accession>A0A6J6Y5M6</accession>
<dbReference type="AlphaFoldDB" id="A0A6J6Y5M6"/>
<sequence length="60" mass="6912">MRNQAVLHGRRPHHTGRKDDFEGGNIPPFGFSVERSQQRFGERVTDNREVGHAVDLDRVE</sequence>
<evidence type="ECO:0000313" key="2">
    <source>
        <dbReference type="EMBL" id="CAB4803393.1"/>
    </source>
</evidence>
<feature type="region of interest" description="Disordered" evidence="1">
    <location>
        <begin position="1"/>
        <end position="28"/>
    </location>
</feature>